<keyword evidence="2" id="KW-1185">Reference proteome</keyword>
<dbReference type="AlphaFoldDB" id="A0AAD8SVM0"/>
<evidence type="ECO:0000313" key="2">
    <source>
        <dbReference type="Proteomes" id="UP001231189"/>
    </source>
</evidence>
<name>A0AAD8SVM0_LOLMU</name>
<comment type="caution">
    <text evidence="1">The sequence shown here is derived from an EMBL/GenBank/DDBJ whole genome shotgun (WGS) entry which is preliminary data.</text>
</comment>
<dbReference type="EMBL" id="JAUUTY010000003">
    <property type="protein sequence ID" value="KAK1664425.1"/>
    <property type="molecule type" value="Genomic_DNA"/>
</dbReference>
<evidence type="ECO:0008006" key="3">
    <source>
        <dbReference type="Google" id="ProtNLM"/>
    </source>
</evidence>
<gene>
    <name evidence="1" type="ORF">QYE76_052584</name>
</gene>
<protein>
    <recommendedName>
        <fullName evidence="3">Reverse transcriptase Ty1/copia-type domain-containing protein</fullName>
    </recommendedName>
</protein>
<reference evidence="1" key="1">
    <citation type="submission" date="2023-07" db="EMBL/GenBank/DDBJ databases">
        <title>A chromosome-level genome assembly of Lolium multiflorum.</title>
        <authorList>
            <person name="Chen Y."/>
            <person name="Copetti D."/>
            <person name="Kolliker R."/>
            <person name="Studer B."/>
        </authorList>
    </citation>
    <scope>NUCLEOTIDE SEQUENCE</scope>
    <source>
        <strain evidence="1">02402/16</strain>
        <tissue evidence="1">Leaf</tissue>
    </source>
</reference>
<accession>A0AAD8SVM0</accession>
<organism evidence="1 2">
    <name type="scientific">Lolium multiflorum</name>
    <name type="common">Italian ryegrass</name>
    <name type="synonym">Lolium perenne subsp. multiflorum</name>
    <dbReference type="NCBI Taxonomy" id="4521"/>
    <lineage>
        <taxon>Eukaryota</taxon>
        <taxon>Viridiplantae</taxon>
        <taxon>Streptophyta</taxon>
        <taxon>Embryophyta</taxon>
        <taxon>Tracheophyta</taxon>
        <taxon>Spermatophyta</taxon>
        <taxon>Magnoliopsida</taxon>
        <taxon>Liliopsida</taxon>
        <taxon>Poales</taxon>
        <taxon>Poaceae</taxon>
        <taxon>BOP clade</taxon>
        <taxon>Pooideae</taxon>
        <taxon>Poodae</taxon>
        <taxon>Poeae</taxon>
        <taxon>Poeae Chloroplast Group 2 (Poeae type)</taxon>
        <taxon>Loliodinae</taxon>
        <taxon>Loliinae</taxon>
        <taxon>Lolium</taxon>
    </lineage>
</organism>
<evidence type="ECO:0000313" key="1">
    <source>
        <dbReference type="EMBL" id="KAK1664425.1"/>
    </source>
</evidence>
<sequence length="149" mass="16700">MASHLPDSAGPVTVTVRSSDSCMDAGDATSPCALDLLWLPHPQPLFWDRLWPICPVLLAAFLLTLDLAPSVQDLLWLLRLLLLNVQLPALNVVCFNRKLLPMALFEYSDLMRNDTWHLVPPSSGRNIIDCKWVYKVKKKADGTVDSFDN</sequence>
<dbReference type="Proteomes" id="UP001231189">
    <property type="component" value="Unassembled WGS sequence"/>
</dbReference>
<proteinExistence type="predicted"/>